<dbReference type="Pfam" id="PF00990">
    <property type="entry name" value="GGDEF"/>
    <property type="match status" value="1"/>
</dbReference>
<dbReference type="InterPro" id="IPR012827">
    <property type="entry name" value="Hemerythrin_metal-bd"/>
</dbReference>
<dbReference type="Pfam" id="PF01814">
    <property type="entry name" value="Hemerythrin"/>
    <property type="match status" value="1"/>
</dbReference>
<dbReference type="SMART" id="SM00091">
    <property type="entry name" value="PAS"/>
    <property type="match status" value="1"/>
</dbReference>
<dbReference type="InterPro" id="IPR012312">
    <property type="entry name" value="Hemerythrin-like"/>
</dbReference>
<dbReference type="AlphaFoldDB" id="A0A1J5TTE2"/>
<dbReference type="CDD" id="cd12107">
    <property type="entry name" value="Hemerythrin"/>
    <property type="match status" value="1"/>
</dbReference>
<evidence type="ECO:0000256" key="2">
    <source>
        <dbReference type="ARBA" id="ARBA00022723"/>
    </source>
</evidence>
<feature type="domain" description="PAS" evidence="5">
    <location>
        <begin position="368"/>
        <end position="440"/>
    </location>
</feature>
<dbReference type="Pfam" id="PF08447">
    <property type="entry name" value="PAS_3"/>
    <property type="match status" value="1"/>
</dbReference>
<dbReference type="EMBL" id="MLJW01000001">
    <property type="protein sequence ID" value="OIR19677.1"/>
    <property type="molecule type" value="Genomic_DNA"/>
</dbReference>
<dbReference type="NCBIfam" id="NF033749">
    <property type="entry name" value="bact_hemeryth"/>
    <property type="match status" value="1"/>
</dbReference>
<keyword evidence="3" id="KW-0408">Iron</keyword>
<feature type="domain" description="GGDEF" evidence="7">
    <location>
        <begin position="528"/>
        <end position="662"/>
    </location>
</feature>
<dbReference type="NCBIfam" id="TIGR00254">
    <property type="entry name" value="GGDEF"/>
    <property type="match status" value="1"/>
</dbReference>
<comment type="similarity">
    <text evidence="1">Belongs to the hemerythrin family.</text>
</comment>
<dbReference type="CDD" id="cd18774">
    <property type="entry name" value="PDC2_HK_sensor"/>
    <property type="match status" value="1"/>
</dbReference>
<dbReference type="InterPro" id="IPR052163">
    <property type="entry name" value="DGC-Regulatory_Protein"/>
</dbReference>
<feature type="domain" description="PAC" evidence="6">
    <location>
        <begin position="444"/>
        <end position="496"/>
    </location>
</feature>
<protein>
    <submittedName>
        <fullName evidence="8">Cyclic di-GMP phosphodiesterase Gmr</fullName>
        <ecNumber evidence="8">3.1.4.52</ecNumber>
    </submittedName>
</protein>
<dbReference type="InterPro" id="IPR043128">
    <property type="entry name" value="Rev_trsase/Diguanyl_cyclase"/>
</dbReference>
<dbReference type="SUPFAM" id="SSF47188">
    <property type="entry name" value="Hemerythrin-like"/>
    <property type="match status" value="1"/>
</dbReference>
<dbReference type="InterPro" id="IPR000160">
    <property type="entry name" value="GGDEF_dom"/>
</dbReference>
<dbReference type="GO" id="GO:0046872">
    <property type="term" value="F:metal ion binding"/>
    <property type="evidence" value="ECO:0007669"/>
    <property type="project" value="UniProtKB-KW"/>
</dbReference>
<feature type="transmembrane region" description="Helical" evidence="4">
    <location>
        <begin position="36"/>
        <end position="54"/>
    </location>
</feature>
<dbReference type="Gene3D" id="1.20.120.50">
    <property type="entry name" value="Hemerythrin-like"/>
    <property type="match status" value="1"/>
</dbReference>
<name>A0A1J5TTE2_9ZZZZ</name>
<dbReference type="InterPro" id="IPR013655">
    <property type="entry name" value="PAS_fold_3"/>
</dbReference>
<dbReference type="Gene3D" id="3.30.450.20">
    <property type="entry name" value="PAS domain"/>
    <property type="match status" value="1"/>
</dbReference>
<feature type="transmembrane region" description="Helical" evidence="4">
    <location>
        <begin position="323"/>
        <end position="342"/>
    </location>
</feature>
<dbReference type="PROSITE" id="PS50887">
    <property type="entry name" value="GGDEF"/>
    <property type="match status" value="1"/>
</dbReference>
<dbReference type="InterPro" id="IPR035938">
    <property type="entry name" value="Hemerythrin-like_sf"/>
</dbReference>
<evidence type="ECO:0000259" key="7">
    <source>
        <dbReference type="PROSITE" id="PS50887"/>
    </source>
</evidence>
<dbReference type="SUPFAM" id="SSF55073">
    <property type="entry name" value="Nucleotide cyclase"/>
    <property type="match status" value="1"/>
</dbReference>
<evidence type="ECO:0000313" key="8">
    <source>
        <dbReference type="EMBL" id="OIR19677.1"/>
    </source>
</evidence>
<dbReference type="InterPro" id="IPR001610">
    <property type="entry name" value="PAC"/>
</dbReference>
<keyword evidence="2" id="KW-0479">Metal-binding</keyword>
<dbReference type="InterPro" id="IPR035965">
    <property type="entry name" value="PAS-like_dom_sf"/>
</dbReference>
<evidence type="ECO:0000256" key="4">
    <source>
        <dbReference type="SAM" id="Phobius"/>
    </source>
</evidence>
<dbReference type="NCBIfam" id="TIGR02481">
    <property type="entry name" value="hemeryth_dom"/>
    <property type="match status" value="1"/>
</dbReference>
<keyword evidence="4" id="KW-0472">Membrane</keyword>
<dbReference type="SMART" id="SM00086">
    <property type="entry name" value="PAC"/>
    <property type="match status" value="1"/>
</dbReference>
<dbReference type="PROSITE" id="PS50113">
    <property type="entry name" value="PAC"/>
    <property type="match status" value="1"/>
</dbReference>
<dbReference type="GO" id="GO:0071111">
    <property type="term" value="F:cyclic-guanylate-specific phosphodiesterase activity"/>
    <property type="evidence" value="ECO:0007669"/>
    <property type="project" value="UniProtKB-EC"/>
</dbReference>
<dbReference type="CDD" id="cd01949">
    <property type="entry name" value="GGDEF"/>
    <property type="match status" value="1"/>
</dbReference>
<dbReference type="InterPro" id="IPR000014">
    <property type="entry name" value="PAS"/>
</dbReference>
<reference evidence="8" key="1">
    <citation type="submission" date="2016-10" db="EMBL/GenBank/DDBJ databases">
        <title>Sequence of Gallionella enrichment culture.</title>
        <authorList>
            <person name="Poehlein A."/>
            <person name="Muehling M."/>
            <person name="Daniel R."/>
        </authorList>
    </citation>
    <scope>NUCLEOTIDE SEQUENCE</scope>
</reference>
<dbReference type="NCBIfam" id="TIGR00229">
    <property type="entry name" value="sensory_box"/>
    <property type="match status" value="1"/>
</dbReference>
<sequence length="801" mass="90602">MWPVEDGALIQTTPKALQMDSNIGISNPHRFPRRPLLVFVGFLLVTLLLGNMLFDSLREAIRLDAQEDIAAVGTLKANQIRAWLDERYAESRILADNSFFAREVALWMHAGAPDDARRRQLTRRFEAFLTVHHYQAVVLCDASGRVILSAGERVWDEKTQGGTACAVATSGQFRFIDLHRRQDGQHTRLGFTSPLLEGARCIGSIYLAEDPDRFLFPLIDGWPSASETAETELVRIDGERVQYLNQLRHRTEFPLGFSLPLDTPGLAAALALRGKSGLLQDAQDYRGLPVLAFATPIRDTPWVLIAKIDEDEAYRMVEQVRRVAGVLTVLVFALLGIGFWQWRRSDLAEAEAAILKERMRADALRTEGEKRFRTVFEHTALPMARNSLTGEFVEVNEAWCRMFGYSREEVSSRHLDWQQLTHPDDIEPGASLVRRMLAGEIEDFSIEKRYLHQGGKILWGSVQAKLVRDECGKPEFIIRAIQDITERKLTEMTINFMAYHDKLTGLPNRALLFDRLSQAISQAKRDGRHVALLFVDLDGFKTVNDRYGHEAGDSVLKMAAQRFLACVRAVDTVARFGGDEFAIILGNLDGPLQARGVAEKIVQAFVQGMVLPDGNECSVGASVGISIYPEHGTAMDNLITAADQAMYQSKRSGKSTYTLFAERSPHADDYQWLKLDDSHLMGVAEMDEQHRNLAYLVNRLNAALQRDESSESVLQLMDELLVAARHHFETENRYMAQYHYPGQAEHEIEHAQLMNEALRFKKQFEEGRELLVLQSIKDWLLSHILYTDKRLADYLLQHGAK</sequence>
<proteinExistence type="inferred from homology"/>
<dbReference type="SUPFAM" id="SSF55785">
    <property type="entry name" value="PYP-like sensor domain (PAS domain)"/>
    <property type="match status" value="1"/>
</dbReference>
<keyword evidence="4" id="KW-0812">Transmembrane</keyword>
<keyword evidence="8" id="KW-0378">Hydrolase</keyword>
<evidence type="ECO:0000256" key="3">
    <source>
        <dbReference type="ARBA" id="ARBA00023004"/>
    </source>
</evidence>
<dbReference type="PROSITE" id="PS00550">
    <property type="entry name" value="HEMERYTHRINS"/>
    <property type="match status" value="1"/>
</dbReference>
<dbReference type="InterPro" id="IPR029787">
    <property type="entry name" value="Nucleotide_cyclase"/>
</dbReference>
<dbReference type="Gene3D" id="3.30.70.270">
    <property type="match status" value="1"/>
</dbReference>
<gene>
    <name evidence="8" type="primary">gmr_4</name>
    <name evidence="8" type="ORF">GALL_05590</name>
</gene>
<dbReference type="PROSITE" id="PS50112">
    <property type="entry name" value="PAS"/>
    <property type="match status" value="1"/>
</dbReference>
<dbReference type="PANTHER" id="PTHR46663">
    <property type="entry name" value="DIGUANYLATE CYCLASE DGCT-RELATED"/>
    <property type="match status" value="1"/>
</dbReference>
<keyword evidence="4" id="KW-1133">Transmembrane helix</keyword>
<evidence type="ECO:0000259" key="5">
    <source>
        <dbReference type="PROSITE" id="PS50112"/>
    </source>
</evidence>
<evidence type="ECO:0000259" key="6">
    <source>
        <dbReference type="PROSITE" id="PS50113"/>
    </source>
</evidence>
<dbReference type="SMART" id="SM00267">
    <property type="entry name" value="GGDEF"/>
    <property type="match status" value="1"/>
</dbReference>
<dbReference type="InterPro" id="IPR016131">
    <property type="entry name" value="Haemerythrin_Fe_BS"/>
</dbReference>
<organism evidence="8">
    <name type="scientific">mine drainage metagenome</name>
    <dbReference type="NCBI Taxonomy" id="410659"/>
    <lineage>
        <taxon>unclassified sequences</taxon>
        <taxon>metagenomes</taxon>
        <taxon>ecological metagenomes</taxon>
    </lineage>
</organism>
<accession>A0A1J5TTE2</accession>
<dbReference type="PANTHER" id="PTHR46663:SF3">
    <property type="entry name" value="SLL0267 PROTEIN"/>
    <property type="match status" value="1"/>
</dbReference>
<dbReference type="CDD" id="cd00130">
    <property type="entry name" value="PAS"/>
    <property type="match status" value="1"/>
</dbReference>
<dbReference type="EC" id="3.1.4.52" evidence="8"/>
<dbReference type="FunFam" id="3.30.70.270:FF:000001">
    <property type="entry name" value="Diguanylate cyclase domain protein"/>
    <property type="match status" value="1"/>
</dbReference>
<dbReference type="InterPro" id="IPR000700">
    <property type="entry name" value="PAS-assoc_C"/>
</dbReference>
<comment type="caution">
    <text evidence="8">The sequence shown here is derived from an EMBL/GenBank/DDBJ whole genome shotgun (WGS) entry which is preliminary data.</text>
</comment>
<evidence type="ECO:0000256" key="1">
    <source>
        <dbReference type="ARBA" id="ARBA00010587"/>
    </source>
</evidence>